<evidence type="ECO:0000313" key="3">
    <source>
        <dbReference type="Proteomes" id="UP000297948"/>
    </source>
</evidence>
<dbReference type="OrthoDB" id="3264463at2"/>
<evidence type="ECO:0000313" key="2">
    <source>
        <dbReference type="EMBL" id="TGB16914.1"/>
    </source>
</evidence>
<reference evidence="2 3" key="1">
    <citation type="submission" date="2019-03" db="EMBL/GenBank/DDBJ databases">
        <authorList>
            <person name="Gonzalez-Pimentel J.L."/>
        </authorList>
    </citation>
    <scope>NUCLEOTIDE SEQUENCE [LARGE SCALE GENOMIC DNA]</scope>
    <source>
        <strain evidence="2 3">JCM 31289</strain>
    </source>
</reference>
<gene>
    <name evidence="2" type="ORF">E4099_04485</name>
</gene>
<dbReference type="Proteomes" id="UP000297948">
    <property type="component" value="Unassembled WGS sequence"/>
</dbReference>
<protein>
    <submittedName>
        <fullName evidence="2">DUF4192 domain-containing protein</fullName>
    </submittedName>
</protein>
<name>A0A4Z0HBZ4_9ACTN</name>
<keyword evidence="3" id="KW-1185">Reference proteome</keyword>
<accession>A0A4Z0HBZ4</accession>
<feature type="compositionally biased region" description="Basic residues" evidence="1">
    <location>
        <begin position="484"/>
        <end position="500"/>
    </location>
</feature>
<evidence type="ECO:0000256" key="1">
    <source>
        <dbReference type="SAM" id="MobiDB-lite"/>
    </source>
</evidence>
<feature type="region of interest" description="Disordered" evidence="1">
    <location>
        <begin position="369"/>
        <end position="508"/>
    </location>
</feature>
<dbReference type="EMBL" id="SRID01000022">
    <property type="protein sequence ID" value="TGB16914.1"/>
    <property type="molecule type" value="Genomic_DNA"/>
</dbReference>
<dbReference type="RefSeq" id="WP_135337608.1">
    <property type="nucleotide sequence ID" value="NZ_JBHLTX010000025.1"/>
</dbReference>
<feature type="compositionally biased region" description="Low complexity" evidence="1">
    <location>
        <begin position="448"/>
        <end position="462"/>
    </location>
</feature>
<sequence length="508" mass="53649">MTRHNAASSPFDQQQVTLSSPAELADALPFLLGFHPDDSVVLVALHGAQGRFGGRLRLGIPEAREDWPEVSAEVAECLITGSERRGARPDGIVLFLCQDPSPGESGRQVMERLRPLAQQLRVACGNHEVPVLEALCIADRRFWSYCCPDRRCCPEDGTPLGIPGTSVMAAAATFAGIRVRGTLREMEARLAPLDTPRAEGLETALDEAAAAMTFRILDGDRAAVRRQTLDLLSELLERLRSAGPVTDRTAADLRDDALLGAEEAAAAIIGLQDHETRDEAAAWMEGPDAAPALRLWRALARRCVGAYASHASAPLTLAGWVALSSGDEPAARVALGRALKTDPDYLFAQLLHHACNEGVDLERLRRHLRRRHGDQTPRTTVHPESVRAASGGSAGPDGASGSRANAASGCHPVLDPGAGPERGVGTADPAAAAAPAADDDGDPGGAGPTAAGDTASGRVLGSRPRRGGGRGTAGPGSPREGRDRRRPQGRPRLPRQLRRRPGADESTR</sequence>
<organism evidence="2 3">
    <name type="scientific">Streptomyces palmae</name>
    <dbReference type="NCBI Taxonomy" id="1701085"/>
    <lineage>
        <taxon>Bacteria</taxon>
        <taxon>Bacillati</taxon>
        <taxon>Actinomycetota</taxon>
        <taxon>Actinomycetes</taxon>
        <taxon>Kitasatosporales</taxon>
        <taxon>Streptomycetaceae</taxon>
        <taxon>Streptomyces</taxon>
    </lineage>
</organism>
<dbReference type="InterPro" id="IPR025447">
    <property type="entry name" value="DUF4192"/>
</dbReference>
<dbReference type="Pfam" id="PF13830">
    <property type="entry name" value="DUF4192"/>
    <property type="match status" value="1"/>
</dbReference>
<feature type="compositionally biased region" description="Low complexity" evidence="1">
    <location>
        <begin position="425"/>
        <end position="436"/>
    </location>
</feature>
<feature type="compositionally biased region" description="Low complexity" evidence="1">
    <location>
        <begin position="388"/>
        <end position="409"/>
    </location>
</feature>
<proteinExistence type="predicted"/>
<comment type="caution">
    <text evidence="2">The sequence shown here is derived from an EMBL/GenBank/DDBJ whole genome shotgun (WGS) entry which is preliminary data.</text>
</comment>
<dbReference type="AlphaFoldDB" id="A0A4Z0HBZ4"/>